<proteinExistence type="predicted"/>
<feature type="domain" description="DUF7357" evidence="2">
    <location>
        <begin position="1"/>
        <end position="132"/>
    </location>
</feature>
<feature type="compositionally biased region" description="Basic residues" evidence="1">
    <location>
        <begin position="297"/>
        <end position="316"/>
    </location>
</feature>
<dbReference type="EMBL" id="ML977509">
    <property type="protein sequence ID" value="KAF2128044.1"/>
    <property type="molecule type" value="Genomic_DNA"/>
</dbReference>
<dbReference type="RefSeq" id="XP_033522433.1">
    <property type="nucleotide sequence ID" value="XM_033663931.1"/>
</dbReference>
<feature type="region of interest" description="Disordered" evidence="1">
    <location>
        <begin position="120"/>
        <end position="367"/>
    </location>
</feature>
<dbReference type="AlphaFoldDB" id="A0A6A6AAC7"/>
<dbReference type="InterPro" id="IPR055781">
    <property type="entry name" value="DUF7357"/>
</dbReference>
<protein>
    <recommendedName>
        <fullName evidence="2">DUF7357 domain-containing protein</fullName>
    </recommendedName>
</protein>
<evidence type="ECO:0000313" key="4">
    <source>
        <dbReference type="Proteomes" id="UP000799771"/>
    </source>
</evidence>
<gene>
    <name evidence="3" type="ORF">P153DRAFT_294023</name>
</gene>
<feature type="region of interest" description="Disordered" evidence="1">
    <location>
        <begin position="390"/>
        <end position="428"/>
    </location>
</feature>
<feature type="compositionally biased region" description="Low complexity" evidence="1">
    <location>
        <begin position="237"/>
        <end position="258"/>
    </location>
</feature>
<feature type="region of interest" description="Disordered" evidence="1">
    <location>
        <begin position="449"/>
        <end position="477"/>
    </location>
</feature>
<feature type="compositionally biased region" description="Acidic residues" evidence="1">
    <location>
        <begin position="197"/>
        <end position="236"/>
    </location>
</feature>
<sequence>MRLRLTVQRNGLPAANILWNVPETNSPQAYTITRLLEDVNHIIPLEAEHWGLEHYVVELDGFECLHFFPVAQALKEDDHINIRPLMTAEVRARTLTGRDQVSNAGLHLVDGVPFGRPYLRQPNRPAVRIPPRKRQRLDDAEVDEGVAVAGLPTVGGEADVAQEETSAVMDGDASPRSETRRQSHRAPKSVQFKQPEAGEDEDSEDGDEDFAPGGESGDDVSMDDEDDSNSDSDSDSNDSSSASGSSSSDSDSDGSSSDSDSDSGESSAPDVLSSRDGITKITPKAQPSSPHIPPGHGKSKTHSRNARRTRTNRLRHLKDTGVLSQDASLDDLQRYEEGKGQQPQEHGRAAKPFSTSSGKRKRLDDEEEVQVLAQNAAELEQRKQELMARLGDQTSHNTAQTVEPVPTPVKEVVAPSPSTPNEQQTPRLKISERLRPNVSAISRILARQAPALKKAPKTKPVVEEPPEPEGASDPDFWKSRISMSAFECWEEDFDLTAPPFPFKQHWDPASKLMRDKAGKKRQKNGGKKPPRPVQEEEEEDEEEKIILNYDDDPTTKSPDAEISAAIEDQLRQDVAIATQSDFPPLPEDMNALPALTFADIKERAIIVCKFFAVNPITVTPEISDYKTAVVETEGDSGSGAGTIRLRIAARDLPKREKRFDSKGNRIYDAADGFFMEDEDEDEGLWEGMFGELLDAKLLKAA</sequence>
<accession>A0A6A6AAC7</accession>
<organism evidence="3 4">
    <name type="scientific">Dothidotthia symphoricarpi CBS 119687</name>
    <dbReference type="NCBI Taxonomy" id="1392245"/>
    <lineage>
        <taxon>Eukaryota</taxon>
        <taxon>Fungi</taxon>
        <taxon>Dikarya</taxon>
        <taxon>Ascomycota</taxon>
        <taxon>Pezizomycotina</taxon>
        <taxon>Dothideomycetes</taxon>
        <taxon>Pleosporomycetidae</taxon>
        <taxon>Pleosporales</taxon>
        <taxon>Dothidotthiaceae</taxon>
        <taxon>Dothidotthia</taxon>
    </lineage>
</organism>
<feature type="compositionally biased region" description="Low complexity" evidence="1">
    <location>
        <begin position="401"/>
        <end position="415"/>
    </location>
</feature>
<name>A0A6A6AAC7_9PLEO</name>
<dbReference type="OrthoDB" id="5368821at2759"/>
<evidence type="ECO:0000313" key="3">
    <source>
        <dbReference type="EMBL" id="KAF2128044.1"/>
    </source>
</evidence>
<dbReference type="Proteomes" id="UP000799771">
    <property type="component" value="Unassembled WGS sequence"/>
</dbReference>
<feature type="region of interest" description="Disordered" evidence="1">
    <location>
        <begin position="514"/>
        <end position="558"/>
    </location>
</feature>
<keyword evidence="4" id="KW-1185">Reference proteome</keyword>
<evidence type="ECO:0000256" key="1">
    <source>
        <dbReference type="SAM" id="MobiDB-lite"/>
    </source>
</evidence>
<dbReference type="GeneID" id="54404363"/>
<evidence type="ECO:0000259" key="2">
    <source>
        <dbReference type="Pfam" id="PF24054"/>
    </source>
</evidence>
<reference evidence="3" key="1">
    <citation type="journal article" date="2020" name="Stud. Mycol.">
        <title>101 Dothideomycetes genomes: a test case for predicting lifestyles and emergence of pathogens.</title>
        <authorList>
            <person name="Haridas S."/>
            <person name="Albert R."/>
            <person name="Binder M."/>
            <person name="Bloem J."/>
            <person name="Labutti K."/>
            <person name="Salamov A."/>
            <person name="Andreopoulos B."/>
            <person name="Baker S."/>
            <person name="Barry K."/>
            <person name="Bills G."/>
            <person name="Bluhm B."/>
            <person name="Cannon C."/>
            <person name="Castanera R."/>
            <person name="Culley D."/>
            <person name="Daum C."/>
            <person name="Ezra D."/>
            <person name="Gonzalez J."/>
            <person name="Henrissat B."/>
            <person name="Kuo A."/>
            <person name="Liang C."/>
            <person name="Lipzen A."/>
            <person name="Lutzoni F."/>
            <person name="Magnuson J."/>
            <person name="Mondo S."/>
            <person name="Nolan M."/>
            <person name="Ohm R."/>
            <person name="Pangilinan J."/>
            <person name="Park H.-J."/>
            <person name="Ramirez L."/>
            <person name="Alfaro M."/>
            <person name="Sun H."/>
            <person name="Tritt A."/>
            <person name="Yoshinaga Y."/>
            <person name="Zwiers L.-H."/>
            <person name="Turgeon B."/>
            <person name="Goodwin S."/>
            <person name="Spatafora J."/>
            <person name="Crous P."/>
            <person name="Grigoriev I."/>
        </authorList>
    </citation>
    <scope>NUCLEOTIDE SEQUENCE</scope>
    <source>
        <strain evidence="3">CBS 119687</strain>
    </source>
</reference>
<feature type="compositionally biased region" description="Basic residues" evidence="1">
    <location>
        <begin position="517"/>
        <end position="530"/>
    </location>
</feature>
<dbReference type="Pfam" id="PF24054">
    <property type="entry name" value="DUF7357"/>
    <property type="match status" value="1"/>
</dbReference>